<dbReference type="FunFam" id="3.50.40.10:FF:000001">
    <property type="entry name" value="Phenylalanine--tRNA ligase beta subunit"/>
    <property type="match status" value="1"/>
</dbReference>
<dbReference type="NCBIfam" id="TIGR00472">
    <property type="entry name" value="pheT_bact"/>
    <property type="match status" value="1"/>
</dbReference>
<dbReference type="InterPro" id="IPR041616">
    <property type="entry name" value="PheRS_beta_core"/>
</dbReference>
<dbReference type="SUPFAM" id="SSF55681">
    <property type="entry name" value="Class II aaRS and biotin synthetases"/>
    <property type="match status" value="1"/>
</dbReference>
<dbReference type="Pfam" id="PF03147">
    <property type="entry name" value="FDX-ACB"/>
    <property type="match status" value="1"/>
</dbReference>
<dbReference type="Pfam" id="PF03484">
    <property type="entry name" value="B5"/>
    <property type="match status" value="1"/>
</dbReference>
<evidence type="ECO:0000256" key="16">
    <source>
        <dbReference type="PROSITE-ProRule" id="PRU00209"/>
    </source>
</evidence>
<dbReference type="InterPro" id="IPR005146">
    <property type="entry name" value="B3/B4_tRNA-bd"/>
</dbReference>
<feature type="binding site" evidence="15">
    <location>
        <position position="462"/>
    </location>
    <ligand>
        <name>Mg(2+)</name>
        <dbReference type="ChEBI" id="CHEBI:18420"/>
        <note>shared with alpha subunit</note>
    </ligand>
</feature>
<dbReference type="GO" id="GO:0000049">
    <property type="term" value="F:tRNA binding"/>
    <property type="evidence" value="ECO:0007669"/>
    <property type="project" value="UniProtKB-UniRule"/>
</dbReference>
<dbReference type="Pfam" id="PF17759">
    <property type="entry name" value="tRNA_synthFbeta"/>
    <property type="match status" value="1"/>
</dbReference>
<evidence type="ECO:0000256" key="11">
    <source>
        <dbReference type="ARBA" id="ARBA00022884"/>
    </source>
</evidence>
<organism evidence="20 21">
    <name type="scientific">Marinisporobacter balticus</name>
    <dbReference type="NCBI Taxonomy" id="2018667"/>
    <lineage>
        <taxon>Bacteria</taxon>
        <taxon>Bacillati</taxon>
        <taxon>Bacillota</taxon>
        <taxon>Clostridia</taxon>
        <taxon>Peptostreptococcales</taxon>
        <taxon>Thermotaleaceae</taxon>
        <taxon>Marinisporobacter</taxon>
    </lineage>
</organism>
<keyword evidence="7 15" id="KW-0479">Metal-binding</keyword>
<dbReference type="AlphaFoldDB" id="A0A4R2KK16"/>
<name>A0A4R2KK16_9FIRM</name>
<dbReference type="PROSITE" id="PS51447">
    <property type="entry name" value="FDX_ACB"/>
    <property type="match status" value="1"/>
</dbReference>
<evidence type="ECO:0000256" key="5">
    <source>
        <dbReference type="ARBA" id="ARBA00022555"/>
    </source>
</evidence>
<dbReference type="Gene3D" id="3.50.40.10">
    <property type="entry name" value="Phenylalanyl-trna Synthetase, Chain B, domain 3"/>
    <property type="match status" value="1"/>
</dbReference>
<reference evidence="20 21" key="1">
    <citation type="submission" date="2019-03" db="EMBL/GenBank/DDBJ databases">
        <title>Genomic Encyclopedia of Type Strains, Phase IV (KMG-IV): sequencing the most valuable type-strain genomes for metagenomic binning, comparative biology and taxonomic classification.</title>
        <authorList>
            <person name="Goeker M."/>
        </authorList>
    </citation>
    <scope>NUCLEOTIDE SEQUENCE [LARGE SCALE GENOMIC DNA]</scope>
    <source>
        <strain evidence="20 21">DSM 102940</strain>
    </source>
</reference>
<evidence type="ECO:0000256" key="13">
    <source>
        <dbReference type="ARBA" id="ARBA00023146"/>
    </source>
</evidence>
<keyword evidence="11 16" id="KW-0694">RNA-binding</keyword>
<evidence type="ECO:0000256" key="4">
    <source>
        <dbReference type="ARBA" id="ARBA00022490"/>
    </source>
</evidence>
<dbReference type="HAMAP" id="MF_00283">
    <property type="entry name" value="Phe_tRNA_synth_beta1"/>
    <property type="match status" value="1"/>
</dbReference>
<dbReference type="Gene3D" id="3.30.56.10">
    <property type="match status" value="2"/>
</dbReference>
<dbReference type="EC" id="6.1.1.20" evidence="15"/>
<dbReference type="NCBIfam" id="NF045760">
    <property type="entry name" value="YtpR"/>
    <property type="match status" value="1"/>
</dbReference>
<dbReference type="GO" id="GO:0009328">
    <property type="term" value="C:phenylalanine-tRNA ligase complex"/>
    <property type="evidence" value="ECO:0007669"/>
    <property type="project" value="TreeGrafter"/>
</dbReference>
<dbReference type="SUPFAM" id="SSF50249">
    <property type="entry name" value="Nucleic acid-binding proteins"/>
    <property type="match status" value="1"/>
</dbReference>
<dbReference type="InterPro" id="IPR005121">
    <property type="entry name" value="Fdx_antiC-bd"/>
</dbReference>
<dbReference type="InterPro" id="IPR009061">
    <property type="entry name" value="DNA-bd_dom_put_sf"/>
</dbReference>
<dbReference type="PANTHER" id="PTHR10947:SF0">
    <property type="entry name" value="PHENYLALANINE--TRNA LIGASE BETA SUBUNIT"/>
    <property type="match status" value="1"/>
</dbReference>
<dbReference type="InterPro" id="IPR045060">
    <property type="entry name" value="Phe-tRNA-ligase_IIc_bsu"/>
</dbReference>
<keyword evidence="4 15" id="KW-0963">Cytoplasm</keyword>
<dbReference type="FunFam" id="2.40.50.140:FF:000045">
    <property type="entry name" value="Phenylalanine--tRNA ligase beta subunit"/>
    <property type="match status" value="1"/>
</dbReference>
<dbReference type="EMBL" id="SLWV01000015">
    <property type="protein sequence ID" value="TCO73654.1"/>
    <property type="molecule type" value="Genomic_DNA"/>
</dbReference>
<comment type="subunit">
    <text evidence="3 15">Tetramer of two alpha and two beta subunits.</text>
</comment>
<comment type="subcellular location">
    <subcellularLocation>
        <location evidence="1 15">Cytoplasm</location>
    </subcellularLocation>
</comment>
<dbReference type="CDD" id="cd00769">
    <property type="entry name" value="PheRS_beta_core"/>
    <property type="match status" value="1"/>
</dbReference>
<dbReference type="InterPro" id="IPR036690">
    <property type="entry name" value="Fdx_antiC-bd_sf"/>
</dbReference>
<feature type="domain" description="FDX-ACB" evidence="18">
    <location>
        <begin position="705"/>
        <end position="798"/>
    </location>
</feature>
<dbReference type="SMART" id="SM00896">
    <property type="entry name" value="FDX-ACB"/>
    <property type="match status" value="1"/>
</dbReference>
<dbReference type="FunFam" id="3.30.56.10:FF:000002">
    <property type="entry name" value="Phenylalanine--tRNA ligase beta subunit"/>
    <property type="match status" value="1"/>
</dbReference>
<dbReference type="InterPro" id="IPR020825">
    <property type="entry name" value="Phe-tRNA_synthase-like_B3/B4"/>
</dbReference>
<evidence type="ECO:0000256" key="10">
    <source>
        <dbReference type="ARBA" id="ARBA00022842"/>
    </source>
</evidence>
<dbReference type="InterPro" id="IPR012340">
    <property type="entry name" value="NA-bd_OB-fold"/>
</dbReference>
<keyword evidence="10 15" id="KW-0460">Magnesium</keyword>
<dbReference type="SMART" id="SM00873">
    <property type="entry name" value="B3_4"/>
    <property type="match status" value="1"/>
</dbReference>
<dbReference type="SUPFAM" id="SSF54991">
    <property type="entry name" value="Anticodon-binding domain of PheRS"/>
    <property type="match status" value="1"/>
</dbReference>
<gene>
    <name evidence="15" type="primary">pheT</name>
    <name evidence="20" type="ORF">EV214_11543</name>
</gene>
<feature type="binding site" evidence="15">
    <location>
        <position position="472"/>
    </location>
    <ligand>
        <name>Mg(2+)</name>
        <dbReference type="ChEBI" id="CHEBI:18420"/>
        <note>shared with alpha subunit</note>
    </ligand>
</feature>
<comment type="cofactor">
    <cofactor evidence="15">
        <name>Mg(2+)</name>
        <dbReference type="ChEBI" id="CHEBI:18420"/>
    </cofactor>
    <text evidence="15">Binds 2 magnesium ions per tetramer.</text>
</comment>
<keyword evidence="8 15" id="KW-0547">Nucleotide-binding</keyword>
<dbReference type="Proteomes" id="UP000294919">
    <property type="component" value="Unassembled WGS sequence"/>
</dbReference>
<dbReference type="GO" id="GO:0140096">
    <property type="term" value="F:catalytic activity, acting on a protein"/>
    <property type="evidence" value="ECO:0007669"/>
    <property type="project" value="UniProtKB-ARBA"/>
</dbReference>
<evidence type="ECO:0000259" key="17">
    <source>
        <dbReference type="PROSITE" id="PS50886"/>
    </source>
</evidence>
<keyword evidence="13 15" id="KW-0030">Aminoacyl-tRNA synthetase</keyword>
<evidence type="ECO:0000256" key="15">
    <source>
        <dbReference type="HAMAP-Rule" id="MF_00283"/>
    </source>
</evidence>
<dbReference type="GO" id="GO:0000287">
    <property type="term" value="F:magnesium ion binding"/>
    <property type="evidence" value="ECO:0007669"/>
    <property type="project" value="UniProtKB-UniRule"/>
</dbReference>
<evidence type="ECO:0000256" key="7">
    <source>
        <dbReference type="ARBA" id="ARBA00022723"/>
    </source>
</evidence>
<dbReference type="SUPFAM" id="SSF56037">
    <property type="entry name" value="PheT/TilS domain"/>
    <property type="match status" value="1"/>
</dbReference>
<keyword evidence="6 15" id="KW-0436">Ligase</keyword>
<feature type="binding site" evidence="15">
    <location>
        <position position="471"/>
    </location>
    <ligand>
        <name>Mg(2+)</name>
        <dbReference type="ChEBI" id="CHEBI:18420"/>
        <note>shared with alpha subunit</note>
    </ligand>
</feature>
<dbReference type="Gene3D" id="2.40.50.140">
    <property type="entry name" value="Nucleic acid-binding proteins"/>
    <property type="match status" value="1"/>
</dbReference>
<dbReference type="InterPro" id="IPR002547">
    <property type="entry name" value="tRNA-bd_dom"/>
</dbReference>
<evidence type="ECO:0000256" key="3">
    <source>
        <dbReference type="ARBA" id="ARBA00011209"/>
    </source>
</evidence>
<dbReference type="FunFam" id="3.30.70.380:FF:000001">
    <property type="entry name" value="Phenylalanine--tRNA ligase beta subunit"/>
    <property type="match status" value="1"/>
</dbReference>
<feature type="domain" description="B5" evidence="19">
    <location>
        <begin position="409"/>
        <end position="484"/>
    </location>
</feature>
<sequence length="799" mass="89657">MFVPVEWLKQYVDIDGLDMDTLRDNMIMSGSNIETVEDLGERINKIVVGKILEIENHPDAKKLVVTQVDVGEEVLQIVTGAENIKVGQYIPVILNGGRLPDGTKIKSGKLRGVLSNGMMCSGEELGIADKVLPIHQAKDGIYILDQAYPLGTDIKEILGLNDHIIEFEITPNRPDCLSILGMARETSATFNIPLKAPQINVQEEVDMIADYAAIDIEDNELCNRYVARVIKDVEIKPSPQWMQNRLMKAGMRPINNIVDITNYVMLELGQPLHAFDLSTLEGNKIIVKRAKDRETFTTLDEVERKLDSSMLMIADSEKYVAIAGVMGGLNSEVTKETKTILLEAASFSANSVRATSKKLGLRSEASARFEKGIDPNIAIMAANRACQLIEELEVGKIVGGVMDLYPNRADEKVIEIRPKRMNDLLGTSLSNEEMIGILKRLEMKVIPKEDKFMVNVPTFRLDITQEIDFVEEIARIYGFNNLGMTLPKGNSQGAKTNGQIIEEITKINLNASGLNEIQTYSFISPKTFDMLCIPEDSFMRNVVKLINPLGEENSIMRTTLMGNMLEVLGRNYNRNVECAKAFEIGNTFIPKSIPVEALPIEKKVLTLGMYGKEIDFYGLKGVVQKLFEKLGIEGYEYIPEKNHKSFHPGRCASIVYGNHTLGVIGEVHPDVLENHDIDTRIYVGELDFNILLQITRLDKFYQELPKYPAITRDIAVVVKDEIYVKQIEDIARENGEKILESVKLFDVYKGKQIEEGYKSVAYSLVYRAKDRTLTDEEVTKVHENIVKVLEEKLGGSLRE</sequence>
<dbReference type="Pfam" id="PF03483">
    <property type="entry name" value="B3_4"/>
    <property type="match status" value="1"/>
</dbReference>
<dbReference type="PROSITE" id="PS51483">
    <property type="entry name" value="B5"/>
    <property type="match status" value="1"/>
</dbReference>
<accession>A0A4R2KK16</accession>
<evidence type="ECO:0000313" key="20">
    <source>
        <dbReference type="EMBL" id="TCO73654.1"/>
    </source>
</evidence>
<dbReference type="PROSITE" id="PS50886">
    <property type="entry name" value="TRBD"/>
    <property type="match status" value="1"/>
</dbReference>
<dbReference type="SUPFAM" id="SSF46955">
    <property type="entry name" value="Putative DNA-binding domain"/>
    <property type="match status" value="1"/>
</dbReference>
<comment type="catalytic activity">
    <reaction evidence="14 15">
        <text>tRNA(Phe) + L-phenylalanine + ATP = L-phenylalanyl-tRNA(Phe) + AMP + diphosphate + H(+)</text>
        <dbReference type="Rhea" id="RHEA:19413"/>
        <dbReference type="Rhea" id="RHEA-COMP:9668"/>
        <dbReference type="Rhea" id="RHEA-COMP:9699"/>
        <dbReference type="ChEBI" id="CHEBI:15378"/>
        <dbReference type="ChEBI" id="CHEBI:30616"/>
        <dbReference type="ChEBI" id="CHEBI:33019"/>
        <dbReference type="ChEBI" id="CHEBI:58095"/>
        <dbReference type="ChEBI" id="CHEBI:78442"/>
        <dbReference type="ChEBI" id="CHEBI:78531"/>
        <dbReference type="ChEBI" id="CHEBI:456215"/>
        <dbReference type="EC" id="6.1.1.20"/>
    </reaction>
</comment>
<dbReference type="PANTHER" id="PTHR10947">
    <property type="entry name" value="PHENYLALANYL-TRNA SYNTHETASE BETA CHAIN AND LEUCINE-RICH REPEAT-CONTAINING PROTEIN 47"/>
    <property type="match status" value="1"/>
</dbReference>
<evidence type="ECO:0000259" key="19">
    <source>
        <dbReference type="PROSITE" id="PS51483"/>
    </source>
</evidence>
<evidence type="ECO:0000256" key="6">
    <source>
        <dbReference type="ARBA" id="ARBA00022598"/>
    </source>
</evidence>
<dbReference type="GO" id="GO:0004826">
    <property type="term" value="F:phenylalanine-tRNA ligase activity"/>
    <property type="evidence" value="ECO:0007669"/>
    <property type="project" value="UniProtKB-UniRule"/>
</dbReference>
<evidence type="ECO:0000256" key="14">
    <source>
        <dbReference type="ARBA" id="ARBA00049255"/>
    </source>
</evidence>
<evidence type="ECO:0000313" key="21">
    <source>
        <dbReference type="Proteomes" id="UP000294919"/>
    </source>
</evidence>
<evidence type="ECO:0000256" key="12">
    <source>
        <dbReference type="ARBA" id="ARBA00022917"/>
    </source>
</evidence>
<dbReference type="GO" id="GO:0005524">
    <property type="term" value="F:ATP binding"/>
    <property type="evidence" value="ECO:0007669"/>
    <property type="project" value="UniProtKB-UniRule"/>
</dbReference>
<dbReference type="InterPro" id="IPR033714">
    <property type="entry name" value="tRNA_bind_bactPheRS"/>
</dbReference>
<dbReference type="InterPro" id="IPR004532">
    <property type="entry name" value="Phe-tRNA-ligase_IIc_bsu_bact"/>
</dbReference>
<keyword evidence="12 15" id="KW-0648">Protein biosynthesis</keyword>
<dbReference type="Gene3D" id="3.30.70.380">
    <property type="entry name" value="Ferrodoxin-fold anticodon-binding domain"/>
    <property type="match status" value="1"/>
</dbReference>
<feature type="binding site" evidence="15">
    <location>
        <position position="468"/>
    </location>
    <ligand>
        <name>Mg(2+)</name>
        <dbReference type="ChEBI" id="CHEBI:18420"/>
        <note>shared with alpha subunit</note>
    </ligand>
</feature>
<evidence type="ECO:0000256" key="1">
    <source>
        <dbReference type="ARBA" id="ARBA00004496"/>
    </source>
</evidence>
<keyword evidence="9 15" id="KW-0067">ATP-binding</keyword>
<dbReference type="CDD" id="cd02796">
    <property type="entry name" value="tRNA_bind_bactPheRS"/>
    <property type="match status" value="1"/>
</dbReference>
<evidence type="ECO:0000256" key="9">
    <source>
        <dbReference type="ARBA" id="ARBA00022840"/>
    </source>
</evidence>
<proteinExistence type="inferred from homology"/>
<evidence type="ECO:0000259" key="18">
    <source>
        <dbReference type="PROSITE" id="PS51447"/>
    </source>
</evidence>
<evidence type="ECO:0000256" key="2">
    <source>
        <dbReference type="ARBA" id="ARBA00008653"/>
    </source>
</evidence>
<comment type="similarity">
    <text evidence="2 15">Belongs to the phenylalanyl-tRNA synthetase beta subunit family. Type 1 subfamily.</text>
</comment>
<dbReference type="Gene3D" id="3.30.930.10">
    <property type="entry name" value="Bira Bifunctional Protein, Domain 2"/>
    <property type="match status" value="1"/>
</dbReference>
<dbReference type="GO" id="GO:0006432">
    <property type="term" value="P:phenylalanyl-tRNA aminoacylation"/>
    <property type="evidence" value="ECO:0007669"/>
    <property type="project" value="UniProtKB-UniRule"/>
</dbReference>
<dbReference type="RefSeq" id="WP_132245828.1">
    <property type="nucleotide sequence ID" value="NZ_SLWV01000015.1"/>
</dbReference>
<feature type="domain" description="TRNA-binding" evidence="17">
    <location>
        <begin position="40"/>
        <end position="155"/>
    </location>
</feature>
<dbReference type="InterPro" id="IPR005147">
    <property type="entry name" value="tRNA_synthase_B5-dom"/>
</dbReference>
<comment type="caution">
    <text evidence="20">The sequence shown here is derived from an EMBL/GenBank/DDBJ whole genome shotgun (WGS) entry which is preliminary data.</text>
</comment>
<dbReference type="Pfam" id="PF01588">
    <property type="entry name" value="tRNA_bind"/>
    <property type="match status" value="1"/>
</dbReference>
<protein>
    <recommendedName>
        <fullName evidence="15">Phenylalanine--tRNA ligase beta subunit</fullName>
        <ecNumber evidence="15">6.1.1.20</ecNumber>
    </recommendedName>
    <alternativeName>
        <fullName evidence="15">Phenylalanyl-tRNA synthetase beta subunit</fullName>
        <shortName evidence="15">PheRS</shortName>
    </alternativeName>
</protein>
<dbReference type="InterPro" id="IPR045864">
    <property type="entry name" value="aa-tRNA-synth_II/BPL/LPL"/>
</dbReference>
<dbReference type="SMART" id="SM00874">
    <property type="entry name" value="B5"/>
    <property type="match status" value="1"/>
</dbReference>
<dbReference type="OrthoDB" id="9805455at2"/>
<keyword evidence="5 16" id="KW-0820">tRNA-binding</keyword>
<evidence type="ECO:0000256" key="8">
    <source>
        <dbReference type="ARBA" id="ARBA00022741"/>
    </source>
</evidence>
<keyword evidence="21" id="KW-1185">Reference proteome</keyword>
<dbReference type="GO" id="GO:0016740">
    <property type="term" value="F:transferase activity"/>
    <property type="evidence" value="ECO:0007669"/>
    <property type="project" value="UniProtKB-ARBA"/>
</dbReference>